<feature type="coiled-coil region" evidence="1">
    <location>
        <begin position="181"/>
        <end position="208"/>
    </location>
</feature>
<evidence type="ECO:0000313" key="2">
    <source>
        <dbReference type="EMBL" id="EKD29939.1"/>
    </source>
</evidence>
<dbReference type="AlphaFoldDB" id="K1YX57"/>
<comment type="caution">
    <text evidence="2">The sequence shown here is derived from an EMBL/GenBank/DDBJ whole genome shotgun (WGS) entry which is preliminary data.</text>
</comment>
<name>K1YX57_9BACT</name>
<accession>K1YX57</accession>
<organism evidence="2">
    <name type="scientific">uncultured bacterium</name>
    <name type="common">gcode 4</name>
    <dbReference type="NCBI Taxonomy" id="1234023"/>
    <lineage>
        <taxon>Bacteria</taxon>
        <taxon>environmental samples</taxon>
    </lineage>
</organism>
<evidence type="ECO:0000256" key="1">
    <source>
        <dbReference type="SAM" id="Coils"/>
    </source>
</evidence>
<sequence>MWFFDTVLEENTSTASGTSITKSQKNDEQDGAFLIVDDSLSASDIPDTAVKLFDEESAAEPTVSAETPTNNVEISFFSETPASTDEVTKATEDVVVTELEAITEDIQAETSVVPEIVSEDYTQSTSASTETYDIFAPVRKAIAEYSEYIADRTKLADVKDQEIVECNARIAQETSERNARIAAEKAAAKAALDERKKIEAEIDRAKQMQAVFTAQLEK</sequence>
<dbReference type="EMBL" id="AMFJ01034206">
    <property type="protein sequence ID" value="EKD29939.1"/>
    <property type="molecule type" value="Genomic_DNA"/>
</dbReference>
<gene>
    <name evidence="2" type="ORF">ACD_78C00206G0003</name>
</gene>
<keyword evidence="1" id="KW-0175">Coiled coil</keyword>
<proteinExistence type="predicted"/>
<reference evidence="2" key="1">
    <citation type="journal article" date="2012" name="Science">
        <title>Fermentation, hydrogen, and sulfur metabolism in multiple uncultivated bacterial phyla.</title>
        <authorList>
            <person name="Wrighton K.C."/>
            <person name="Thomas B.C."/>
            <person name="Sharon I."/>
            <person name="Miller C.S."/>
            <person name="Castelle C.J."/>
            <person name="VerBerkmoes N.C."/>
            <person name="Wilkins M.J."/>
            <person name="Hettich R.L."/>
            <person name="Lipton M.S."/>
            <person name="Williams K.H."/>
            <person name="Long P.E."/>
            <person name="Banfield J.F."/>
        </authorList>
    </citation>
    <scope>NUCLEOTIDE SEQUENCE [LARGE SCALE GENOMIC DNA]</scope>
</reference>
<protein>
    <submittedName>
        <fullName evidence="2">Uncharacterized protein</fullName>
    </submittedName>
</protein>